<keyword evidence="10 15" id="KW-0274">FAD</keyword>
<evidence type="ECO:0000256" key="14">
    <source>
        <dbReference type="ARBA" id="ARBA00049494"/>
    </source>
</evidence>
<keyword evidence="8 15" id="KW-0547">Nucleotide-binding</keyword>
<evidence type="ECO:0000256" key="1">
    <source>
        <dbReference type="ARBA" id="ARBA00002121"/>
    </source>
</evidence>
<comment type="catalytic activity">
    <reaction evidence="14 15">
        <text>FMN + ATP + H(+) = FAD + diphosphate</text>
        <dbReference type="Rhea" id="RHEA:17237"/>
        <dbReference type="ChEBI" id="CHEBI:15378"/>
        <dbReference type="ChEBI" id="CHEBI:30616"/>
        <dbReference type="ChEBI" id="CHEBI:33019"/>
        <dbReference type="ChEBI" id="CHEBI:57692"/>
        <dbReference type="ChEBI" id="CHEBI:58210"/>
        <dbReference type="EC" id="2.7.7.2"/>
    </reaction>
</comment>
<dbReference type="RefSeq" id="WP_418890228.1">
    <property type="nucleotide sequence ID" value="NZ_JBEUWX010000001.1"/>
</dbReference>
<comment type="similarity">
    <text evidence="15">Belongs to the ribF family.</text>
</comment>
<evidence type="ECO:0000256" key="10">
    <source>
        <dbReference type="ARBA" id="ARBA00022827"/>
    </source>
</evidence>
<dbReference type="InterPro" id="IPR023465">
    <property type="entry name" value="Riboflavin_kinase_dom_sf"/>
</dbReference>
<keyword evidence="18" id="KW-1185">Reference proteome</keyword>
<dbReference type="InterPro" id="IPR014729">
    <property type="entry name" value="Rossmann-like_a/b/a_fold"/>
</dbReference>
<comment type="caution">
    <text evidence="17">The sequence shown here is derived from an EMBL/GenBank/DDBJ whole genome shotgun (WGS) entry which is preliminary data.</text>
</comment>
<evidence type="ECO:0000256" key="13">
    <source>
        <dbReference type="ARBA" id="ARBA00047880"/>
    </source>
</evidence>
<dbReference type="SUPFAM" id="SSF82114">
    <property type="entry name" value="Riboflavin kinase-like"/>
    <property type="match status" value="1"/>
</dbReference>
<evidence type="ECO:0000256" key="5">
    <source>
        <dbReference type="ARBA" id="ARBA00022643"/>
    </source>
</evidence>
<evidence type="ECO:0000259" key="16">
    <source>
        <dbReference type="SMART" id="SM00904"/>
    </source>
</evidence>
<name>A0ABV4UBL0_9RHOO</name>
<dbReference type="GO" id="GO:0008531">
    <property type="term" value="F:riboflavin kinase activity"/>
    <property type="evidence" value="ECO:0007669"/>
    <property type="project" value="UniProtKB-EC"/>
</dbReference>
<dbReference type="Pfam" id="PF01687">
    <property type="entry name" value="Flavokinase"/>
    <property type="match status" value="1"/>
</dbReference>
<protein>
    <recommendedName>
        <fullName evidence="15">Riboflavin biosynthesis protein</fullName>
    </recommendedName>
    <domain>
        <recommendedName>
            <fullName evidence="15">Riboflavin kinase</fullName>
            <ecNumber evidence="15">2.7.1.26</ecNumber>
        </recommendedName>
        <alternativeName>
            <fullName evidence="15">Flavokinase</fullName>
        </alternativeName>
    </domain>
    <domain>
        <recommendedName>
            <fullName evidence="15">FMN adenylyltransferase</fullName>
            <ecNumber evidence="15">2.7.7.2</ecNumber>
        </recommendedName>
        <alternativeName>
            <fullName evidence="15">FAD pyrophosphorylase</fullName>
        </alternativeName>
        <alternativeName>
            <fullName evidence="15">FAD synthase</fullName>
        </alternativeName>
    </domain>
</protein>
<dbReference type="SUPFAM" id="SSF52374">
    <property type="entry name" value="Nucleotidylyl transferase"/>
    <property type="match status" value="1"/>
</dbReference>
<dbReference type="EMBL" id="JBEUWX010000001">
    <property type="protein sequence ID" value="MFA9949073.1"/>
    <property type="molecule type" value="Genomic_DNA"/>
</dbReference>
<dbReference type="Proteomes" id="UP001574673">
    <property type="component" value="Unassembled WGS sequence"/>
</dbReference>
<dbReference type="EC" id="2.7.1.26" evidence="15"/>
<keyword evidence="5 15" id="KW-0288">FMN</keyword>
<dbReference type="NCBIfam" id="TIGR00083">
    <property type="entry name" value="ribF"/>
    <property type="match status" value="1"/>
</dbReference>
<dbReference type="NCBIfam" id="NF004159">
    <property type="entry name" value="PRK05627.1-2"/>
    <property type="match status" value="1"/>
</dbReference>
<evidence type="ECO:0000256" key="4">
    <source>
        <dbReference type="ARBA" id="ARBA00022630"/>
    </source>
</evidence>
<dbReference type="Gene3D" id="3.40.50.620">
    <property type="entry name" value="HUPs"/>
    <property type="match status" value="1"/>
</dbReference>
<dbReference type="InterPro" id="IPR002606">
    <property type="entry name" value="Riboflavin_kinase_bac"/>
</dbReference>
<accession>A0ABV4UBL0</accession>
<keyword evidence="9 15" id="KW-0418">Kinase</keyword>
<dbReference type="NCBIfam" id="NF004160">
    <property type="entry name" value="PRK05627.1-3"/>
    <property type="match status" value="1"/>
</dbReference>
<evidence type="ECO:0000313" key="17">
    <source>
        <dbReference type="EMBL" id="MFA9949073.1"/>
    </source>
</evidence>
<dbReference type="InterPro" id="IPR015864">
    <property type="entry name" value="FAD_synthase"/>
</dbReference>
<keyword evidence="4 15" id="KW-0285">Flavoprotein</keyword>
<dbReference type="PANTHER" id="PTHR22749">
    <property type="entry name" value="RIBOFLAVIN KINASE/FMN ADENYLYLTRANSFERASE"/>
    <property type="match status" value="1"/>
</dbReference>
<comment type="pathway">
    <text evidence="2 15">Cofactor biosynthesis; FAD biosynthesis; FAD from FMN: step 1/1.</text>
</comment>
<proteinExistence type="inferred from homology"/>
<keyword evidence="12" id="KW-0511">Multifunctional enzyme</keyword>
<dbReference type="PIRSF" id="PIRSF004491">
    <property type="entry name" value="FAD_Synth"/>
    <property type="match status" value="1"/>
</dbReference>
<dbReference type="Pfam" id="PF06574">
    <property type="entry name" value="FAD_syn"/>
    <property type="match status" value="1"/>
</dbReference>
<keyword evidence="6 15" id="KW-0808">Transferase</keyword>
<comment type="catalytic activity">
    <reaction evidence="13 15">
        <text>riboflavin + ATP = FMN + ADP + H(+)</text>
        <dbReference type="Rhea" id="RHEA:14357"/>
        <dbReference type="ChEBI" id="CHEBI:15378"/>
        <dbReference type="ChEBI" id="CHEBI:30616"/>
        <dbReference type="ChEBI" id="CHEBI:57986"/>
        <dbReference type="ChEBI" id="CHEBI:58210"/>
        <dbReference type="ChEBI" id="CHEBI:456216"/>
        <dbReference type="EC" id="2.7.1.26"/>
    </reaction>
</comment>
<dbReference type="InterPro" id="IPR023468">
    <property type="entry name" value="Riboflavin_kinase"/>
</dbReference>
<dbReference type="NCBIfam" id="NF004163">
    <property type="entry name" value="PRK05627.1-6"/>
    <property type="match status" value="1"/>
</dbReference>
<evidence type="ECO:0000256" key="6">
    <source>
        <dbReference type="ARBA" id="ARBA00022679"/>
    </source>
</evidence>
<sequence>MLVFRGFCGSRDFFRRSPAPTALGIGNFDGVHLGHQALLGRIKVAANTRSLSPAVLTFEPHPREFLAPHTAPTRLSTLREKLERIAGQGIERAYVCRFGAALAACPAENFVKDILVDRLRVAHLVVGDDFRFGAQRTGDIALLQRLGQQHGFTVETLSGVACAGERVSSSLVRQALEAGDMEAAAQLLGQPYAISGRIVPGRQLGRRLGVPTANIRVKHHKPPLSGVFAVEVDGLPAGRRTGVANLGLRPSLGGKMPPTLEVHLFDFSGDLYGAHICVRFLHKLRDEQVFASLDALRQQIAQDIVSAKHYFSH</sequence>
<dbReference type="PANTHER" id="PTHR22749:SF6">
    <property type="entry name" value="RIBOFLAVIN KINASE"/>
    <property type="match status" value="1"/>
</dbReference>
<dbReference type="CDD" id="cd02064">
    <property type="entry name" value="FAD_synthetase_N"/>
    <property type="match status" value="1"/>
</dbReference>
<feature type="domain" description="Riboflavin kinase" evidence="16">
    <location>
        <begin position="187"/>
        <end position="312"/>
    </location>
</feature>
<organism evidence="17 18">
    <name type="scientific">Dentiradicibacter hellwigii</name>
    <dbReference type="NCBI Taxonomy" id="3149053"/>
    <lineage>
        <taxon>Bacteria</taxon>
        <taxon>Pseudomonadati</taxon>
        <taxon>Pseudomonadota</taxon>
        <taxon>Betaproteobacteria</taxon>
        <taxon>Rhodocyclales</taxon>
        <taxon>Rhodocyclaceae</taxon>
        <taxon>Dentiradicibacter</taxon>
    </lineage>
</organism>
<evidence type="ECO:0000256" key="15">
    <source>
        <dbReference type="PIRNR" id="PIRNR004491"/>
    </source>
</evidence>
<evidence type="ECO:0000256" key="7">
    <source>
        <dbReference type="ARBA" id="ARBA00022695"/>
    </source>
</evidence>
<evidence type="ECO:0000256" key="2">
    <source>
        <dbReference type="ARBA" id="ARBA00004726"/>
    </source>
</evidence>
<evidence type="ECO:0000256" key="8">
    <source>
        <dbReference type="ARBA" id="ARBA00022741"/>
    </source>
</evidence>
<evidence type="ECO:0000256" key="11">
    <source>
        <dbReference type="ARBA" id="ARBA00022840"/>
    </source>
</evidence>
<evidence type="ECO:0000256" key="12">
    <source>
        <dbReference type="ARBA" id="ARBA00023268"/>
    </source>
</evidence>
<reference evidence="18" key="1">
    <citation type="submission" date="2024-06" db="EMBL/GenBank/DDBJ databases">
        <title>Radixoralia hellwigii gen. nov., sp nov., isolated from a root canal in the human oral cavity.</title>
        <authorList>
            <person name="Bartsch S."/>
            <person name="Wittmer A."/>
            <person name="Schulz A.-K."/>
            <person name="Neumann-Schaal M."/>
            <person name="Wolf J."/>
            <person name="Gronow S."/>
            <person name="Tennert C."/>
            <person name="Haecker G."/>
            <person name="Cieplik F."/>
            <person name="Al-Ahmad A."/>
        </authorList>
    </citation>
    <scope>NUCLEOTIDE SEQUENCE [LARGE SCALE GENOMIC DNA]</scope>
    <source>
        <strain evidence="18">Wk13</strain>
    </source>
</reference>
<dbReference type="InterPro" id="IPR015865">
    <property type="entry name" value="Riboflavin_kinase_bac/euk"/>
</dbReference>
<comment type="function">
    <text evidence="1">Catalyzes the phosphorylation of riboflavin to FMN followed by the adenylation of FMN to FAD.</text>
</comment>
<evidence type="ECO:0000256" key="3">
    <source>
        <dbReference type="ARBA" id="ARBA00005201"/>
    </source>
</evidence>
<keyword evidence="11 15" id="KW-0067">ATP-binding</keyword>
<dbReference type="GO" id="GO:0003919">
    <property type="term" value="F:FMN adenylyltransferase activity"/>
    <property type="evidence" value="ECO:0007669"/>
    <property type="project" value="UniProtKB-EC"/>
</dbReference>
<evidence type="ECO:0000313" key="18">
    <source>
        <dbReference type="Proteomes" id="UP001574673"/>
    </source>
</evidence>
<keyword evidence="7 15" id="KW-0548">Nucleotidyltransferase</keyword>
<dbReference type="EC" id="2.7.7.2" evidence="15"/>
<evidence type="ECO:0000256" key="9">
    <source>
        <dbReference type="ARBA" id="ARBA00022777"/>
    </source>
</evidence>
<comment type="pathway">
    <text evidence="3 15">Cofactor biosynthesis; FMN biosynthesis; FMN from riboflavin (ATP route): step 1/1.</text>
</comment>
<dbReference type="Gene3D" id="2.40.30.30">
    <property type="entry name" value="Riboflavin kinase-like"/>
    <property type="match status" value="1"/>
</dbReference>
<gene>
    <name evidence="17" type="ORF">ABCS64_01810</name>
</gene>
<dbReference type="SMART" id="SM00904">
    <property type="entry name" value="Flavokinase"/>
    <property type="match status" value="1"/>
</dbReference>